<comment type="caution">
    <text evidence="6">The sequence shown here is derived from an EMBL/GenBank/DDBJ whole genome shotgun (WGS) entry which is preliminary data.</text>
</comment>
<dbReference type="SUPFAM" id="SSF55811">
    <property type="entry name" value="Nudix"/>
    <property type="match status" value="1"/>
</dbReference>
<evidence type="ECO:0000256" key="4">
    <source>
        <dbReference type="SAM" id="MobiDB-lite"/>
    </source>
</evidence>
<dbReference type="PANTHER" id="PTHR43046">
    <property type="entry name" value="GDP-MANNOSE MANNOSYL HYDROLASE"/>
    <property type="match status" value="1"/>
</dbReference>
<dbReference type="PANTHER" id="PTHR43046:SF14">
    <property type="entry name" value="MUTT_NUDIX FAMILY PROTEIN"/>
    <property type="match status" value="1"/>
</dbReference>
<feature type="region of interest" description="Disordered" evidence="4">
    <location>
        <begin position="43"/>
        <end position="63"/>
    </location>
</feature>
<gene>
    <name evidence="6" type="ORF">GXN74_01795</name>
</gene>
<dbReference type="Proteomes" id="UP000461585">
    <property type="component" value="Unassembled WGS sequence"/>
</dbReference>
<dbReference type="PROSITE" id="PS51462">
    <property type="entry name" value="NUDIX"/>
    <property type="match status" value="1"/>
</dbReference>
<comment type="cofactor">
    <cofactor evidence="1">
        <name>Mg(2+)</name>
        <dbReference type="ChEBI" id="CHEBI:18420"/>
    </cofactor>
</comment>
<dbReference type="CDD" id="cd04665">
    <property type="entry name" value="NUDIX_RppH"/>
    <property type="match status" value="1"/>
</dbReference>
<dbReference type="EMBL" id="JAAEEH010000003">
    <property type="protein sequence ID" value="NDL66480.1"/>
    <property type="molecule type" value="Genomic_DNA"/>
</dbReference>
<keyword evidence="2 3" id="KW-0378">Hydrolase</keyword>
<dbReference type="InterPro" id="IPR014078">
    <property type="entry name" value="Nudix_YtkD"/>
</dbReference>
<evidence type="ECO:0000256" key="2">
    <source>
        <dbReference type="ARBA" id="ARBA00022801"/>
    </source>
</evidence>
<dbReference type="AlphaFoldDB" id="A0A7X5HTP4"/>
<evidence type="ECO:0000256" key="1">
    <source>
        <dbReference type="ARBA" id="ARBA00001946"/>
    </source>
</evidence>
<dbReference type="RefSeq" id="WP_162369210.1">
    <property type="nucleotide sequence ID" value="NZ_JAAEEH010000003.1"/>
</dbReference>
<dbReference type="GO" id="GO:0016787">
    <property type="term" value="F:hydrolase activity"/>
    <property type="evidence" value="ECO:0007669"/>
    <property type="project" value="UniProtKB-KW"/>
</dbReference>
<name>A0A7X5HTP4_9FIRM</name>
<evidence type="ECO:0000259" key="5">
    <source>
        <dbReference type="PROSITE" id="PS51462"/>
    </source>
</evidence>
<proteinExistence type="inferred from homology"/>
<reference evidence="6 7" key="1">
    <citation type="submission" date="2020-01" db="EMBL/GenBank/DDBJ databases">
        <title>Anaeroalcalibacter tamaniensis gen. nov., sp. nov., moderately halophilic strictly anaerobic fermenter bacterium from mud volcano of Taman peninsula.</title>
        <authorList>
            <person name="Frolova A."/>
            <person name="Merkel A.Y."/>
            <person name="Slobodkin A.I."/>
        </authorList>
    </citation>
    <scope>NUCLEOTIDE SEQUENCE [LARGE SCALE GENOMIC DNA]</scope>
    <source>
        <strain evidence="6 7">F-3ap</strain>
    </source>
</reference>
<sequence length="151" mass="16861">MEVRFYAPGTPIPRCSYAIIAASHRGRWLLVRHRERTTWELPAGHVEPGESPEEAAHRELREETGASRYRLHPVCPYGVEEAGEAGYGMLFYAEVEAMDGGLEHEIGETGLFDRLPQAMTYARIPPVMLTEVVRWMRGKGLEIPGGGKDGL</sequence>
<feature type="compositionally biased region" description="Basic and acidic residues" evidence="4">
    <location>
        <begin position="54"/>
        <end position="63"/>
    </location>
</feature>
<dbReference type="Pfam" id="PF00293">
    <property type="entry name" value="NUDIX"/>
    <property type="match status" value="1"/>
</dbReference>
<organism evidence="6 7">
    <name type="scientific">Anaerotalea alkaliphila</name>
    <dbReference type="NCBI Taxonomy" id="2662126"/>
    <lineage>
        <taxon>Bacteria</taxon>
        <taxon>Bacillati</taxon>
        <taxon>Bacillota</taxon>
        <taxon>Clostridia</taxon>
        <taxon>Eubacteriales</taxon>
        <taxon>Anaerotalea</taxon>
    </lineage>
</organism>
<feature type="domain" description="Nudix hydrolase" evidence="5">
    <location>
        <begin position="11"/>
        <end position="137"/>
    </location>
</feature>
<comment type="similarity">
    <text evidence="3">Belongs to the Nudix hydrolase family.</text>
</comment>
<protein>
    <submittedName>
        <fullName evidence="6">NUDIX domain-containing protein</fullName>
    </submittedName>
</protein>
<dbReference type="InterPro" id="IPR015797">
    <property type="entry name" value="NUDIX_hydrolase-like_dom_sf"/>
</dbReference>
<keyword evidence="7" id="KW-1185">Reference proteome</keyword>
<dbReference type="InterPro" id="IPR020084">
    <property type="entry name" value="NUDIX_hydrolase_CS"/>
</dbReference>
<dbReference type="Gene3D" id="3.90.79.10">
    <property type="entry name" value="Nucleoside Triphosphate Pyrophosphohydrolase"/>
    <property type="match status" value="1"/>
</dbReference>
<accession>A0A7X5HTP4</accession>
<evidence type="ECO:0000313" key="7">
    <source>
        <dbReference type="Proteomes" id="UP000461585"/>
    </source>
</evidence>
<evidence type="ECO:0000313" key="6">
    <source>
        <dbReference type="EMBL" id="NDL66480.1"/>
    </source>
</evidence>
<evidence type="ECO:0000256" key="3">
    <source>
        <dbReference type="RuleBase" id="RU003476"/>
    </source>
</evidence>
<dbReference type="PRINTS" id="PR00502">
    <property type="entry name" value="NUDIXFAMILY"/>
</dbReference>
<dbReference type="InterPro" id="IPR020476">
    <property type="entry name" value="Nudix_hydrolase"/>
</dbReference>
<dbReference type="PROSITE" id="PS00893">
    <property type="entry name" value="NUDIX_BOX"/>
    <property type="match status" value="1"/>
</dbReference>
<dbReference type="InterPro" id="IPR000086">
    <property type="entry name" value="NUDIX_hydrolase_dom"/>
</dbReference>